<protein>
    <submittedName>
        <fullName evidence="3">Putative zinc-binding dehydrogenase</fullName>
    </submittedName>
</protein>
<gene>
    <name evidence="3" type="ORF">GP2143_18181</name>
</gene>
<evidence type="ECO:0000313" key="4">
    <source>
        <dbReference type="Proteomes" id="UP000004931"/>
    </source>
</evidence>
<dbReference type="InterPro" id="IPR036291">
    <property type="entry name" value="NAD(P)-bd_dom_sf"/>
</dbReference>
<keyword evidence="1" id="KW-0560">Oxidoreductase</keyword>
<name>A0YAQ6_9GAMM</name>
<dbReference type="PANTHER" id="PTHR43205:SF7">
    <property type="entry name" value="PROSTAGLANDIN REDUCTASE 1"/>
    <property type="match status" value="1"/>
</dbReference>
<dbReference type="Gene3D" id="3.90.180.10">
    <property type="entry name" value="Medium-chain alcohol dehydrogenases, catalytic domain"/>
    <property type="match status" value="1"/>
</dbReference>
<accession>A0YAQ6</accession>
<dbReference type="AlphaFoldDB" id="A0YAQ6"/>
<dbReference type="Proteomes" id="UP000004931">
    <property type="component" value="Unassembled WGS sequence"/>
</dbReference>
<dbReference type="FunFam" id="3.40.50.720:FF:000121">
    <property type="entry name" value="Prostaglandin reductase 2"/>
    <property type="match status" value="1"/>
</dbReference>
<dbReference type="InterPro" id="IPR013149">
    <property type="entry name" value="ADH-like_C"/>
</dbReference>
<evidence type="ECO:0000313" key="3">
    <source>
        <dbReference type="EMBL" id="EAW33210.1"/>
    </source>
</evidence>
<dbReference type="InterPro" id="IPR020843">
    <property type="entry name" value="ER"/>
</dbReference>
<dbReference type="Pfam" id="PF16884">
    <property type="entry name" value="ADH_N_2"/>
    <property type="match status" value="1"/>
</dbReference>
<dbReference type="GO" id="GO:0016628">
    <property type="term" value="F:oxidoreductase activity, acting on the CH-CH group of donors, NAD or NADP as acceptor"/>
    <property type="evidence" value="ECO:0007669"/>
    <property type="project" value="InterPro"/>
</dbReference>
<dbReference type="EMBL" id="AAVT01000001">
    <property type="protein sequence ID" value="EAW33210.1"/>
    <property type="molecule type" value="Genomic_DNA"/>
</dbReference>
<evidence type="ECO:0000256" key="1">
    <source>
        <dbReference type="ARBA" id="ARBA00023002"/>
    </source>
</evidence>
<sequence>MLPIDAAPVFNWRILQVPFTMGLLGQRWLTRVRCINTTIHNDKKESFMPIDRRTFTLSTVSALSALALSPTVLAGEEKNKRIVLASRPVGKPTLENFRIEDVAIPKIADGQILLKTKYLSLDPYMRGRMNAGKSYASRVELGDVMVGGTVSEVVESRNSTFNRGDLVSSYSGWQSYEVSSGQGIMKLDPRIPKTSYALGVLGMPGLTGYVGLMDIGEPKAGETVVLAASTGAVGSVVGQLAKSKGCRVVGIAGAKEKCEYAVKELGYDACVSHYDSDMAQQLEAECPQGIDVYFENVGGSSWEAVMPLLNNHARIPVCGLIANYNATSLPPGPDRMSMLQSMILTKSIRMQGFIASDYFHRIPELVEEIGPLLASGQMKYKEHVVDGLDNAPEAFFGLFRGANFGKLVVKVS</sequence>
<dbReference type="PANTHER" id="PTHR43205">
    <property type="entry name" value="PROSTAGLANDIN REDUCTASE"/>
    <property type="match status" value="1"/>
</dbReference>
<dbReference type="CDD" id="cd05288">
    <property type="entry name" value="PGDH"/>
    <property type="match status" value="1"/>
</dbReference>
<feature type="domain" description="Enoyl reductase (ER)" evidence="2">
    <location>
        <begin position="92"/>
        <end position="409"/>
    </location>
</feature>
<organism evidence="3 4">
    <name type="scientific">marine gamma proteobacterium HTCC2143</name>
    <dbReference type="NCBI Taxonomy" id="247633"/>
    <lineage>
        <taxon>Bacteria</taxon>
        <taxon>Pseudomonadati</taxon>
        <taxon>Pseudomonadota</taxon>
        <taxon>Gammaproteobacteria</taxon>
        <taxon>Cellvibrionales</taxon>
        <taxon>Spongiibacteraceae</taxon>
        <taxon>BD1-7 clade</taxon>
    </lineage>
</organism>
<dbReference type="InterPro" id="IPR011032">
    <property type="entry name" value="GroES-like_sf"/>
</dbReference>
<dbReference type="SUPFAM" id="SSF51735">
    <property type="entry name" value="NAD(P)-binding Rossmann-fold domains"/>
    <property type="match status" value="1"/>
</dbReference>
<dbReference type="InterPro" id="IPR045010">
    <property type="entry name" value="MDR_fam"/>
</dbReference>
<dbReference type="SMART" id="SM00829">
    <property type="entry name" value="PKS_ER"/>
    <property type="match status" value="1"/>
</dbReference>
<dbReference type="eggNOG" id="COG2130">
    <property type="taxonomic scope" value="Bacteria"/>
</dbReference>
<evidence type="ECO:0000259" key="2">
    <source>
        <dbReference type="SMART" id="SM00829"/>
    </source>
</evidence>
<keyword evidence="4" id="KW-1185">Reference proteome</keyword>
<dbReference type="Pfam" id="PF00107">
    <property type="entry name" value="ADH_zinc_N"/>
    <property type="match status" value="1"/>
</dbReference>
<dbReference type="InterPro" id="IPR041694">
    <property type="entry name" value="ADH_N_2"/>
</dbReference>
<comment type="caution">
    <text evidence="3">The sequence shown here is derived from an EMBL/GenBank/DDBJ whole genome shotgun (WGS) entry which is preliminary data.</text>
</comment>
<dbReference type="SUPFAM" id="SSF50129">
    <property type="entry name" value="GroES-like"/>
    <property type="match status" value="2"/>
</dbReference>
<dbReference type="Gene3D" id="3.40.50.720">
    <property type="entry name" value="NAD(P)-binding Rossmann-like Domain"/>
    <property type="match status" value="1"/>
</dbReference>
<reference evidence="3 4" key="1">
    <citation type="journal article" date="2010" name="J. Bacteriol.">
        <title>Genome sequence of the oligotrophic marine Gammaproteobacterium HTCC2143, isolated from the Oregon Coast.</title>
        <authorList>
            <person name="Oh H.M."/>
            <person name="Kang I."/>
            <person name="Ferriera S."/>
            <person name="Giovannoni S.J."/>
            <person name="Cho J.C."/>
        </authorList>
    </citation>
    <scope>NUCLEOTIDE SEQUENCE [LARGE SCALE GENOMIC DNA]</scope>
    <source>
        <strain evidence="3 4">HTCC2143</strain>
    </source>
</reference>
<dbReference type="STRING" id="247633.GP2143_18181"/>
<proteinExistence type="predicted"/>